<keyword evidence="2" id="KW-0808">Transferase</keyword>
<organism evidence="2 3">
    <name type="scientific">Oxobacter pfennigii</name>
    <dbReference type="NCBI Taxonomy" id="36849"/>
    <lineage>
        <taxon>Bacteria</taxon>
        <taxon>Bacillati</taxon>
        <taxon>Bacillota</taxon>
        <taxon>Clostridia</taxon>
        <taxon>Eubacteriales</taxon>
        <taxon>Clostridiaceae</taxon>
        <taxon>Oxobacter</taxon>
    </lineage>
</organism>
<dbReference type="InterPro" id="IPR016181">
    <property type="entry name" value="Acyl_CoA_acyltransferase"/>
</dbReference>
<dbReference type="Proteomes" id="UP000050326">
    <property type="component" value="Unassembled WGS sequence"/>
</dbReference>
<dbReference type="EMBL" id="LKET01000032">
    <property type="protein sequence ID" value="KPU44309.1"/>
    <property type="molecule type" value="Genomic_DNA"/>
</dbReference>
<dbReference type="PANTHER" id="PTHR43792">
    <property type="entry name" value="GNAT FAMILY, PUTATIVE (AFU_ORTHOLOGUE AFUA_3G00765)-RELATED-RELATED"/>
    <property type="match status" value="1"/>
</dbReference>
<gene>
    <name evidence="2" type="ORF">OXPF_24790</name>
</gene>
<dbReference type="Pfam" id="PF13302">
    <property type="entry name" value="Acetyltransf_3"/>
    <property type="match status" value="1"/>
</dbReference>
<dbReference type="PANTHER" id="PTHR43792:SF1">
    <property type="entry name" value="N-ACETYLTRANSFERASE DOMAIN-CONTAINING PROTEIN"/>
    <property type="match status" value="1"/>
</dbReference>
<sequence length="177" mass="21019">MIETQRLIIRTFLPEDADDLYEYLSEPQVVFYEPYEVFTREECEKEALRRSTDSAFWAVCLKKDKKLIGNIYFSKQEFDTWELGYVFNIAYQGNGYAGESAIAVIDNAVKQLNARRIVAMCNPQNEKSWKLLERLRMRREGYLKQNIYFKTDINNNPIWLDTYEYGILACEWTAEKE</sequence>
<evidence type="ECO:0000259" key="1">
    <source>
        <dbReference type="PROSITE" id="PS51186"/>
    </source>
</evidence>
<dbReference type="InterPro" id="IPR000182">
    <property type="entry name" value="GNAT_dom"/>
</dbReference>
<dbReference type="AlphaFoldDB" id="A0A0P8W8I0"/>
<accession>A0A0P8W8I0</accession>
<dbReference type="Gene3D" id="3.40.630.30">
    <property type="match status" value="1"/>
</dbReference>
<evidence type="ECO:0000313" key="2">
    <source>
        <dbReference type="EMBL" id="KPU44309.1"/>
    </source>
</evidence>
<dbReference type="GO" id="GO:0016747">
    <property type="term" value="F:acyltransferase activity, transferring groups other than amino-acyl groups"/>
    <property type="evidence" value="ECO:0007669"/>
    <property type="project" value="InterPro"/>
</dbReference>
<dbReference type="RefSeq" id="WP_054875493.1">
    <property type="nucleotide sequence ID" value="NZ_LKET01000032.1"/>
</dbReference>
<dbReference type="SUPFAM" id="SSF55729">
    <property type="entry name" value="Acyl-CoA N-acyltransferases (Nat)"/>
    <property type="match status" value="1"/>
</dbReference>
<dbReference type="OrthoDB" id="9785602at2"/>
<comment type="caution">
    <text evidence="2">The sequence shown here is derived from an EMBL/GenBank/DDBJ whole genome shotgun (WGS) entry which is preliminary data.</text>
</comment>
<feature type="domain" description="N-acetyltransferase" evidence="1">
    <location>
        <begin position="7"/>
        <end position="170"/>
    </location>
</feature>
<protein>
    <submittedName>
        <fullName evidence="2">Ribosomal-protein-S5-alanine N-acetyltransferase</fullName>
    </submittedName>
</protein>
<dbReference type="STRING" id="36849.OXPF_24790"/>
<reference evidence="2 3" key="1">
    <citation type="submission" date="2015-09" db="EMBL/GenBank/DDBJ databases">
        <title>Genome sequence of Oxobacter pfennigii DSM 3222.</title>
        <authorList>
            <person name="Poehlein A."/>
            <person name="Bengelsdorf F.R."/>
            <person name="Schiel-Bengelsdorf B."/>
            <person name="Duerre P."/>
            <person name="Daniel R."/>
        </authorList>
    </citation>
    <scope>NUCLEOTIDE SEQUENCE [LARGE SCALE GENOMIC DNA]</scope>
    <source>
        <strain evidence="2 3">DSM 3222</strain>
    </source>
</reference>
<dbReference type="InterPro" id="IPR051531">
    <property type="entry name" value="N-acetyltransferase"/>
</dbReference>
<evidence type="ECO:0000313" key="3">
    <source>
        <dbReference type="Proteomes" id="UP000050326"/>
    </source>
</evidence>
<dbReference type="PROSITE" id="PS51186">
    <property type="entry name" value="GNAT"/>
    <property type="match status" value="1"/>
</dbReference>
<name>A0A0P8W8I0_9CLOT</name>
<proteinExistence type="predicted"/>
<keyword evidence="3" id="KW-1185">Reference proteome</keyword>